<reference evidence="1" key="2">
    <citation type="submission" date="2017-06" db="EMBL/GenBank/DDBJ databases">
        <title>WGS assembly of Brachypodium distachyon.</title>
        <authorList>
            <consortium name="The International Brachypodium Initiative"/>
            <person name="Lucas S."/>
            <person name="Harmon-Smith M."/>
            <person name="Lail K."/>
            <person name="Tice H."/>
            <person name="Grimwood J."/>
            <person name="Bruce D."/>
            <person name="Barry K."/>
            <person name="Shu S."/>
            <person name="Lindquist E."/>
            <person name="Wang M."/>
            <person name="Pitluck S."/>
            <person name="Vogel J.P."/>
            <person name="Garvin D.F."/>
            <person name="Mockler T.C."/>
            <person name="Schmutz J."/>
            <person name="Rokhsar D."/>
            <person name="Bevan M.W."/>
        </authorList>
    </citation>
    <scope>NUCLEOTIDE SEQUENCE</scope>
    <source>
        <strain evidence="1">Bd21</strain>
    </source>
</reference>
<evidence type="ECO:0000313" key="2">
    <source>
        <dbReference type="EnsemblPlants" id="PNT76735"/>
    </source>
</evidence>
<protein>
    <submittedName>
        <fullName evidence="1 2">Uncharacterized protein</fullName>
    </submittedName>
</protein>
<keyword evidence="3" id="KW-1185">Reference proteome</keyword>
<proteinExistence type="predicted"/>
<gene>
    <name evidence="1" type="ORF">BRADI_1g52505v3</name>
</gene>
<dbReference type="Proteomes" id="UP000008810">
    <property type="component" value="Chromosome 1"/>
</dbReference>
<dbReference type="AlphaFoldDB" id="A0A2K2DR34"/>
<evidence type="ECO:0000313" key="1">
    <source>
        <dbReference type="EMBL" id="PNT76735.1"/>
    </source>
</evidence>
<reference evidence="1 2" key="1">
    <citation type="journal article" date="2010" name="Nature">
        <title>Genome sequencing and analysis of the model grass Brachypodium distachyon.</title>
        <authorList>
            <consortium name="International Brachypodium Initiative"/>
        </authorList>
    </citation>
    <scope>NUCLEOTIDE SEQUENCE [LARGE SCALE GENOMIC DNA]</scope>
    <source>
        <strain evidence="1 2">Bd21</strain>
    </source>
</reference>
<dbReference type="EMBL" id="CM000880">
    <property type="protein sequence ID" value="PNT76735.1"/>
    <property type="molecule type" value="Genomic_DNA"/>
</dbReference>
<sequence length="66" mass="7444">MGQLNAADWEALPKNTLRWTSCEIGDSFGGCSFKLAFLLVYLPTKFHITLKLPLPVRSIPLRLPRT</sequence>
<evidence type="ECO:0000313" key="3">
    <source>
        <dbReference type="Proteomes" id="UP000008810"/>
    </source>
</evidence>
<name>A0A2K2DR34_BRADI</name>
<dbReference type="InParanoid" id="A0A2K2DR34"/>
<accession>A0A2K2DR34</accession>
<dbReference type="Gramene" id="PNT76735">
    <property type="protein sequence ID" value="PNT76735"/>
    <property type="gene ID" value="BRADI_1g52505v3"/>
</dbReference>
<dbReference type="EnsemblPlants" id="PNT76735">
    <property type="protein sequence ID" value="PNT76735"/>
    <property type="gene ID" value="BRADI_1g52505v3"/>
</dbReference>
<organism evidence="1">
    <name type="scientific">Brachypodium distachyon</name>
    <name type="common">Purple false brome</name>
    <name type="synonym">Trachynia distachya</name>
    <dbReference type="NCBI Taxonomy" id="15368"/>
    <lineage>
        <taxon>Eukaryota</taxon>
        <taxon>Viridiplantae</taxon>
        <taxon>Streptophyta</taxon>
        <taxon>Embryophyta</taxon>
        <taxon>Tracheophyta</taxon>
        <taxon>Spermatophyta</taxon>
        <taxon>Magnoliopsida</taxon>
        <taxon>Liliopsida</taxon>
        <taxon>Poales</taxon>
        <taxon>Poaceae</taxon>
        <taxon>BOP clade</taxon>
        <taxon>Pooideae</taxon>
        <taxon>Stipodae</taxon>
        <taxon>Brachypodieae</taxon>
        <taxon>Brachypodium</taxon>
    </lineage>
</organism>
<reference evidence="2" key="3">
    <citation type="submission" date="2018-08" db="UniProtKB">
        <authorList>
            <consortium name="EnsemblPlants"/>
        </authorList>
    </citation>
    <scope>IDENTIFICATION</scope>
    <source>
        <strain evidence="2">cv. Bd21</strain>
    </source>
</reference>